<dbReference type="KEGG" id="mhi:Mhar_1803"/>
<evidence type="ECO:0000256" key="5">
    <source>
        <dbReference type="ARBA" id="ARBA00012973"/>
    </source>
</evidence>
<dbReference type="PROSITE" id="PS00816">
    <property type="entry name" value="AIPM_HOMOCIT_SYNTH_2"/>
    <property type="match status" value="1"/>
</dbReference>
<dbReference type="Pfam" id="PF00682">
    <property type="entry name" value="HMGL-like"/>
    <property type="match status" value="1"/>
</dbReference>
<dbReference type="HOGENOM" id="CLU_022158_0_1_2"/>
<keyword evidence="9" id="KW-0100">Branched-chain amino acid biosynthesis</keyword>
<dbReference type="GO" id="GO:0009098">
    <property type="term" value="P:L-leucine biosynthetic process"/>
    <property type="evidence" value="ECO:0007669"/>
    <property type="project" value="UniProtKB-KW"/>
</dbReference>
<dbReference type="InterPro" id="IPR000891">
    <property type="entry name" value="PYR_CT"/>
</dbReference>
<gene>
    <name evidence="15" type="ordered locus">Mhar_1803</name>
</gene>
<dbReference type="InterPro" id="IPR013785">
    <property type="entry name" value="Aldolase_TIM"/>
</dbReference>
<evidence type="ECO:0000256" key="13">
    <source>
        <dbReference type="RuleBase" id="RU003523"/>
    </source>
</evidence>
<dbReference type="Pfam" id="PF22617">
    <property type="entry name" value="HCS_D2"/>
    <property type="match status" value="1"/>
</dbReference>
<dbReference type="PROSITE" id="PS00815">
    <property type="entry name" value="AIPM_HOMOCIT_SYNTH_1"/>
    <property type="match status" value="1"/>
</dbReference>
<evidence type="ECO:0000256" key="7">
    <source>
        <dbReference type="ARBA" id="ARBA00022605"/>
    </source>
</evidence>
<dbReference type="InterPro" id="IPR002034">
    <property type="entry name" value="AIPM/Hcit_synth_CS"/>
</dbReference>
<comment type="pathway">
    <text evidence="3">Amino-acid biosynthesis; L-leucine biosynthesis; L-leucine from 3-methyl-2-oxobutanoate: step 1/4.</text>
</comment>
<accession>G7WPG0</accession>
<dbReference type="Pfam" id="PF08502">
    <property type="entry name" value="LeuA_dimer"/>
    <property type="match status" value="1"/>
</dbReference>
<keyword evidence="16" id="KW-1185">Reference proteome</keyword>
<dbReference type="NCBIfam" id="TIGR02090">
    <property type="entry name" value="LEU1_arch"/>
    <property type="match status" value="1"/>
</dbReference>
<dbReference type="RefSeq" id="WP_014587341.1">
    <property type="nucleotide sequence ID" value="NC_017527.1"/>
</dbReference>
<keyword evidence="7" id="KW-0028">Amino-acid biosynthesis</keyword>
<dbReference type="SUPFAM" id="SSF110921">
    <property type="entry name" value="2-isopropylmalate synthase LeuA, allosteric (dimerisation) domain"/>
    <property type="match status" value="1"/>
</dbReference>
<dbReference type="PANTHER" id="PTHR10277:SF9">
    <property type="entry name" value="2-ISOPROPYLMALATE SYNTHASE 1, CHLOROPLASTIC-RELATED"/>
    <property type="match status" value="1"/>
</dbReference>
<dbReference type="STRING" id="1110509.Mhar_1803"/>
<sequence length="542" mass="58572">MRVPSPIRQKVLYGLGSTIHPWRKSNLRGIVFYNIEALRGEEVRIFDTTLRDGEQTPGVSLTPEEKIIIARQLDKLGVNVIEAGFPVSSRGDFEAVRMVAAEGLSAEVCGLARIMRKDIDAALDAGVDMVHVFVSTSDIQIQHTIKKSREEIVAQAVEAVEYVKSHGRTCLFSAMDATRTPVPFLKEIFGAVEGARCDIINIPDTVGVAIPTTFRQLVREICNSTKKMVVDVHCHNDFGLAVANNLAAFEAGAREVQVAANGLGERAGNANLAETVMGLHSMYGAKTTIHTPYLFETAKLVERLTEVRISRTAPIVGENAFAHESGIHSHGVLERSDTFEPGIMTPEMVGHKRRIVLGKHTGRHAVKQSLSEMGYAPNDDQLQEILERVKDLGDKGKAVTGADLMTIAEVVIGELAKDKQAVILKELAVMTGNTLTSTATVRAVVRGEERVLADIGVGPVDAALNAVRGILGEETAVKISDFRIEAITGGSDALAEVVIGVENGRLGRKVTARSAREDIVMASVEALINAINRLMLLEEDAI</sequence>
<evidence type="ECO:0000256" key="4">
    <source>
        <dbReference type="ARBA" id="ARBA00006154"/>
    </source>
</evidence>
<organism evidence="15 16">
    <name type="scientific">Methanothrix harundinacea (strain 6Ac)</name>
    <name type="common">Methanosaeta harundinacea</name>
    <dbReference type="NCBI Taxonomy" id="1110509"/>
    <lineage>
        <taxon>Archaea</taxon>
        <taxon>Methanobacteriati</taxon>
        <taxon>Methanobacteriota</taxon>
        <taxon>Stenosarchaea group</taxon>
        <taxon>Methanomicrobia</taxon>
        <taxon>Methanotrichales</taxon>
        <taxon>Methanotrichaceae</taxon>
        <taxon>Methanothrix</taxon>
    </lineage>
</organism>
<dbReference type="SMART" id="SM00917">
    <property type="entry name" value="LeuA_dimer"/>
    <property type="match status" value="1"/>
</dbReference>
<evidence type="ECO:0000256" key="12">
    <source>
        <dbReference type="ARBA" id="ARBA00069691"/>
    </source>
</evidence>
<evidence type="ECO:0000256" key="2">
    <source>
        <dbReference type="ARBA" id="ARBA00003715"/>
    </source>
</evidence>
<dbReference type="AlphaFoldDB" id="G7WPG0"/>
<dbReference type="GO" id="GO:0019298">
    <property type="term" value="P:coenzyme B biosynthetic process"/>
    <property type="evidence" value="ECO:0007669"/>
    <property type="project" value="TreeGrafter"/>
</dbReference>
<dbReference type="InterPro" id="IPR036230">
    <property type="entry name" value="LeuA_allosteric_dom_sf"/>
</dbReference>
<dbReference type="FunFam" id="3.20.20.70:FF:000010">
    <property type="entry name" value="2-isopropylmalate synthase"/>
    <property type="match status" value="1"/>
</dbReference>
<dbReference type="PATRIC" id="fig|1110509.7.peg.2002"/>
<dbReference type="GO" id="GO:0003852">
    <property type="term" value="F:2-isopropylmalate synthase activity"/>
    <property type="evidence" value="ECO:0007669"/>
    <property type="project" value="UniProtKB-EC"/>
</dbReference>
<evidence type="ECO:0000256" key="1">
    <source>
        <dbReference type="ARBA" id="ARBA00000064"/>
    </source>
</evidence>
<dbReference type="GeneID" id="12510974"/>
<dbReference type="OrthoDB" id="6555at2157"/>
<dbReference type="EC" id="2.3.3.13" evidence="5"/>
<dbReference type="FunFam" id="1.10.238.260:FF:000001">
    <property type="entry name" value="2-isopropylmalate synthase"/>
    <property type="match status" value="1"/>
</dbReference>
<name>G7WPG0_METH6</name>
<comment type="function">
    <text evidence="2">Catalyzes the condensation of the acetyl group of acetyl-CoA with 3-methyl-2-oxobutanoate (2-oxoisovalerate) to form 3-carboxy-3-hydroxy-4-methylpentanoate (2-isopropylmalate).</text>
</comment>
<dbReference type="InterPro" id="IPR050073">
    <property type="entry name" value="2-IPM_HCS-like"/>
</dbReference>
<evidence type="ECO:0000313" key="16">
    <source>
        <dbReference type="Proteomes" id="UP000005877"/>
    </source>
</evidence>
<dbReference type="NCBIfam" id="NF002085">
    <property type="entry name" value="PRK00915.1-2"/>
    <property type="match status" value="1"/>
</dbReference>
<protein>
    <recommendedName>
        <fullName evidence="12">Probable 2-isopropylmalate synthase</fullName>
        <ecNumber evidence="5">2.3.3.13</ecNumber>
    </recommendedName>
    <alternativeName>
        <fullName evidence="10">Alpha-IPM synthase</fullName>
    </alternativeName>
    <alternativeName>
        <fullName evidence="11">Alpha-isopropylmalate synthase</fullName>
    </alternativeName>
</protein>
<dbReference type="PANTHER" id="PTHR10277">
    <property type="entry name" value="HOMOCITRATE SYNTHASE-RELATED"/>
    <property type="match status" value="1"/>
</dbReference>
<dbReference type="Proteomes" id="UP000005877">
    <property type="component" value="Chromosome"/>
</dbReference>
<keyword evidence="6" id="KW-0432">Leucine biosynthesis</keyword>
<dbReference type="Gene3D" id="3.30.160.270">
    <property type="match status" value="1"/>
</dbReference>
<evidence type="ECO:0000313" key="15">
    <source>
        <dbReference type="EMBL" id="AET65161.1"/>
    </source>
</evidence>
<evidence type="ECO:0000256" key="8">
    <source>
        <dbReference type="ARBA" id="ARBA00022679"/>
    </source>
</evidence>
<evidence type="ECO:0000259" key="14">
    <source>
        <dbReference type="PROSITE" id="PS50991"/>
    </source>
</evidence>
<proteinExistence type="inferred from homology"/>
<dbReference type="EMBL" id="CP003117">
    <property type="protein sequence ID" value="AET65161.1"/>
    <property type="molecule type" value="Genomic_DNA"/>
</dbReference>
<dbReference type="CDD" id="cd07940">
    <property type="entry name" value="DRE_TIM_IPMS"/>
    <property type="match status" value="1"/>
</dbReference>
<dbReference type="Gene3D" id="3.20.20.70">
    <property type="entry name" value="Aldolase class I"/>
    <property type="match status" value="1"/>
</dbReference>
<evidence type="ECO:0000256" key="11">
    <source>
        <dbReference type="ARBA" id="ARBA00030312"/>
    </source>
</evidence>
<reference evidence="15 16" key="1">
    <citation type="journal article" date="2012" name="PLoS ONE">
        <title>The genome characteristics and predicted function of methyl-group oxidation pathway in the obligate aceticlastic methanogens, Methanosaeta spp.</title>
        <authorList>
            <person name="Zhu J."/>
            <person name="Zheng H."/>
            <person name="Ai G."/>
            <person name="Zhang G."/>
            <person name="Liu D."/>
            <person name="Liu X."/>
            <person name="Dong X."/>
        </authorList>
    </citation>
    <scope>NUCLEOTIDE SEQUENCE [LARGE SCALE GENOMIC DNA]</scope>
    <source>
        <strain evidence="15 16">6Ac</strain>
    </source>
</reference>
<evidence type="ECO:0000256" key="3">
    <source>
        <dbReference type="ARBA" id="ARBA00004689"/>
    </source>
</evidence>
<comment type="similarity">
    <text evidence="4 13">Belongs to the alpha-IPM synthase/homocitrate synthase family.</text>
</comment>
<evidence type="ECO:0000256" key="6">
    <source>
        <dbReference type="ARBA" id="ARBA00022430"/>
    </source>
</evidence>
<dbReference type="InterPro" id="IPR011830">
    <property type="entry name" value="LEU1_arch"/>
</dbReference>
<evidence type="ECO:0000256" key="9">
    <source>
        <dbReference type="ARBA" id="ARBA00023304"/>
    </source>
</evidence>
<feature type="domain" description="Pyruvate carboxyltransferase" evidence="14">
    <location>
        <begin position="43"/>
        <end position="295"/>
    </location>
</feature>
<dbReference type="InterPro" id="IPR054691">
    <property type="entry name" value="LeuA/HCS_post-cat"/>
</dbReference>
<keyword evidence="8 13" id="KW-0808">Transferase</keyword>
<dbReference type="Gene3D" id="1.10.238.260">
    <property type="match status" value="1"/>
</dbReference>
<dbReference type="SUPFAM" id="SSF51569">
    <property type="entry name" value="Aldolase"/>
    <property type="match status" value="1"/>
</dbReference>
<comment type="catalytic activity">
    <reaction evidence="1">
        <text>3-methyl-2-oxobutanoate + acetyl-CoA + H2O = (2S)-2-isopropylmalate + CoA + H(+)</text>
        <dbReference type="Rhea" id="RHEA:21524"/>
        <dbReference type="ChEBI" id="CHEBI:1178"/>
        <dbReference type="ChEBI" id="CHEBI:11851"/>
        <dbReference type="ChEBI" id="CHEBI:15377"/>
        <dbReference type="ChEBI" id="CHEBI:15378"/>
        <dbReference type="ChEBI" id="CHEBI:57287"/>
        <dbReference type="ChEBI" id="CHEBI:57288"/>
        <dbReference type="EC" id="2.3.3.13"/>
    </reaction>
</comment>
<dbReference type="InterPro" id="IPR013709">
    <property type="entry name" value="2-isopropylmalate_synth_dimer"/>
</dbReference>
<dbReference type="PROSITE" id="PS50991">
    <property type="entry name" value="PYR_CT"/>
    <property type="match status" value="1"/>
</dbReference>
<evidence type="ECO:0000256" key="10">
    <source>
        <dbReference type="ARBA" id="ARBA00029993"/>
    </source>
</evidence>